<dbReference type="InterPro" id="IPR016709">
    <property type="entry name" value="HadA-like"/>
</dbReference>
<reference evidence="3" key="1">
    <citation type="journal article" date="2019" name="Int. J. Syst. Evol. Microbiol.">
        <title>The Global Catalogue of Microorganisms (GCM) 10K type strain sequencing project: providing services to taxonomists for standard genome sequencing and annotation.</title>
        <authorList>
            <consortium name="The Broad Institute Genomics Platform"/>
            <consortium name="The Broad Institute Genome Sequencing Center for Infectious Disease"/>
            <person name="Wu L."/>
            <person name="Ma J."/>
        </authorList>
    </citation>
    <scope>NUCLEOTIDE SEQUENCE [LARGE SCALE GENOMIC DNA]</scope>
    <source>
        <strain evidence="3">CCUG 56754</strain>
    </source>
</reference>
<sequence length="158" mass="18314">MTEELVHYYKPFKIEAGKINAFAKAIGIINPIYFDRNEAQKQGYSDIPIPPTFATVIEYSNERDYYQFFKELDLKSENVLHGEQTYEYIQDICANDTVTATLKVEGKEYKGDKIFYYLKTIYKNQFSAIVLVSKSTLIDTGEVPSDRKDTFKRANKTD</sequence>
<evidence type="ECO:0000259" key="1">
    <source>
        <dbReference type="Pfam" id="PF13452"/>
    </source>
</evidence>
<feature type="domain" description="FAS1-like dehydratase" evidence="1">
    <location>
        <begin position="12"/>
        <end position="125"/>
    </location>
</feature>
<evidence type="ECO:0000313" key="2">
    <source>
        <dbReference type="EMBL" id="MFD1039822.1"/>
    </source>
</evidence>
<comment type="caution">
    <text evidence="2">The sequence shown here is derived from an EMBL/GenBank/DDBJ whole genome shotgun (WGS) entry which is preliminary data.</text>
</comment>
<dbReference type="Gene3D" id="3.10.129.10">
    <property type="entry name" value="Hotdog Thioesterase"/>
    <property type="match status" value="1"/>
</dbReference>
<dbReference type="InterPro" id="IPR039569">
    <property type="entry name" value="FAS1-like_DH_region"/>
</dbReference>
<dbReference type="CDD" id="cd03441">
    <property type="entry name" value="R_hydratase_like"/>
    <property type="match status" value="1"/>
</dbReference>
<organism evidence="2 3">
    <name type="scientific">Virgibacillus byunsanensis</name>
    <dbReference type="NCBI Taxonomy" id="570945"/>
    <lineage>
        <taxon>Bacteria</taxon>
        <taxon>Bacillati</taxon>
        <taxon>Bacillota</taxon>
        <taxon>Bacilli</taxon>
        <taxon>Bacillales</taxon>
        <taxon>Bacillaceae</taxon>
        <taxon>Virgibacillus</taxon>
    </lineage>
</organism>
<proteinExistence type="predicted"/>
<dbReference type="PIRSF" id="PIRSF018072">
    <property type="entry name" value="UCP018072"/>
    <property type="match status" value="1"/>
</dbReference>
<keyword evidence="3" id="KW-1185">Reference proteome</keyword>
<protein>
    <submittedName>
        <fullName evidence="2">MaoC family dehydratase N-terminal domain-containing protein</fullName>
    </submittedName>
</protein>
<accession>A0ABW3LP65</accession>
<dbReference type="EMBL" id="JBHTKJ010000047">
    <property type="protein sequence ID" value="MFD1039822.1"/>
    <property type="molecule type" value="Genomic_DNA"/>
</dbReference>
<name>A0ABW3LP65_9BACI</name>
<dbReference type="SUPFAM" id="SSF54637">
    <property type="entry name" value="Thioesterase/thiol ester dehydrase-isomerase"/>
    <property type="match status" value="1"/>
</dbReference>
<dbReference type="RefSeq" id="WP_390363478.1">
    <property type="nucleotide sequence ID" value="NZ_JBHTKJ010000047.1"/>
</dbReference>
<dbReference type="InterPro" id="IPR029069">
    <property type="entry name" value="HotDog_dom_sf"/>
</dbReference>
<gene>
    <name evidence="2" type="ORF">ACFQ3N_15660</name>
</gene>
<dbReference type="Pfam" id="PF13452">
    <property type="entry name" value="FAS1_DH_region"/>
    <property type="match status" value="1"/>
</dbReference>
<dbReference type="Proteomes" id="UP001597040">
    <property type="component" value="Unassembled WGS sequence"/>
</dbReference>
<evidence type="ECO:0000313" key="3">
    <source>
        <dbReference type="Proteomes" id="UP001597040"/>
    </source>
</evidence>